<evidence type="ECO:0000313" key="1">
    <source>
        <dbReference type="EMBL" id="TDD47481.1"/>
    </source>
</evidence>
<sequence length="194" mass="22141">MTETAAQRLLDRLLAAPWNDLDAEELHTMSRGRLANEFFRRMAVWGDVLKIEQGWPFLKLAAAFDPAVPDASDWLERVQKGTGRGFGGATRHVIVDMFQWAMLGEQPAQRFPQLEDPYEPLTRFFERGGELITMHGSVELMGATLRFLPRAERAAQARFAIDLETLEALDRDEQLRINEERRSRGTAQAKQDNN</sequence>
<protein>
    <submittedName>
        <fullName evidence="1">Uncharacterized protein</fullName>
    </submittedName>
</protein>
<dbReference type="RefSeq" id="WP_132175176.1">
    <property type="nucleotide sequence ID" value="NZ_SMKX01000151.1"/>
</dbReference>
<proteinExistence type="predicted"/>
<dbReference type="AlphaFoldDB" id="A0A4R4YQP7"/>
<dbReference type="OrthoDB" id="3699633at2"/>
<organism evidence="1 2">
    <name type="scientific">Kribbella antibiotica</name>
    <dbReference type="NCBI Taxonomy" id="190195"/>
    <lineage>
        <taxon>Bacteria</taxon>
        <taxon>Bacillati</taxon>
        <taxon>Actinomycetota</taxon>
        <taxon>Actinomycetes</taxon>
        <taxon>Propionibacteriales</taxon>
        <taxon>Kribbellaceae</taxon>
        <taxon>Kribbella</taxon>
    </lineage>
</organism>
<comment type="caution">
    <text evidence="1">The sequence shown here is derived from an EMBL/GenBank/DDBJ whole genome shotgun (WGS) entry which is preliminary data.</text>
</comment>
<gene>
    <name evidence="1" type="ORF">E1263_34510</name>
</gene>
<accession>A0A4R4YQP7</accession>
<name>A0A4R4YQP7_9ACTN</name>
<reference evidence="1 2" key="1">
    <citation type="submission" date="2019-03" db="EMBL/GenBank/DDBJ databases">
        <title>Draft genome sequences of novel Actinobacteria.</title>
        <authorList>
            <person name="Sahin N."/>
            <person name="Ay H."/>
            <person name="Saygin H."/>
        </authorList>
    </citation>
    <scope>NUCLEOTIDE SEQUENCE [LARGE SCALE GENOMIC DNA]</scope>
    <source>
        <strain evidence="1 2">JCM 13523</strain>
    </source>
</reference>
<evidence type="ECO:0000313" key="2">
    <source>
        <dbReference type="Proteomes" id="UP000295124"/>
    </source>
</evidence>
<keyword evidence="2" id="KW-1185">Reference proteome</keyword>
<dbReference type="EMBL" id="SMKX01000151">
    <property type="protein sequence ID" value="TDD47481.1"/>
    <property type="molecule type" value="Genomic_DNA"/>
</dbReference>
<dbReference type="Proteomes" id="UP000295124">
    <property type="component" value="Unassembled WGS sequence"/>
</dbReference>